<dbReference type="Gene3D" id="3.90.1300.10">
    <property type="entry name" value="Amidase signature (AS) domain"/>
    <property type="match status" value="1"/>
</dbReference>
<feature type="domain" description="Amidase" evidence="3">
    <location>
        <begin position="18"/>
        <end position="427"/>
    </location>
</feature>
<dbReference type="EMBL" id="JAIRBM010000012">
    <property type="protein sequence ID" value="MBZ6077748.1"/>
    <property type="molecule type" value="Genomic_DNA"/>
</dbReference>
<evidence type="ECO:0000259" key="3">
    <source>
        <dbReference type="Pfam" id="PF01425"/>
    </source>
</evidence>
<dbReference type="PANTHER" id="PTHR11895:SF176">
    <property type="entry name" value="AMIDASE AMID-RELATED"/>
    <property type="match status" value="1"/>
</dbReference>
<name>A0ABS7VQB1_9HYPH</name>
<comment type="function">
    <text evidence="1">Hydrolyzes indole-3-acetamide (IAM) into indole-3-acetic acid (IAA).</text>
</comment>
<sequence>MIAQQRPHGMTNVRNRLEDILQRLKARASEERVYLTLYPESARAAADAADARRRCGISLGPLDGLIVSIKDLFDVAGETTTAGSIALRDHPPAQKDAMAVQRLRQAGAVILGKTNMVEFAFSGIGLNPHFGTPGNAIDSERIPGGSSSGAGVAVAEGTSDISIGSDTGGSVRIPAAFNGVVGFKPTARRIPLQGAFPLSYSLDSVGPLGRNVTDCAWADSVMAGEPIAPLSPIPLDALRIGVPRGRLFAQTEALVSDAFEESLQRLSRLGARIIDCDLEDLLEQMAEATATASIASVEASEIHADWIETRAEMIDPRVQKWIALRRNVPAHAYIRMMRKRTQLIAQMDKQLSAFDILALPTTAIPAPLTAPLVADEKLYNKTDTLILRNTTPVNQFDLTAISLPLPEVTRPVGLMLVARHGDDRRLLSIAKSVESALSS</sequence>
<dbReference type="PANTHER" id="PTHR11895">
    <property type="entry name" value="TRANSAMIDASE"/>
    <property type="match status" value="1"/>
</dbReference>
<dbReference type="InterPro" id="IPR020556">
    <property type="entry name" value="Amidase_CS"/>
</dbReference>
<comment type="caution">
    <text evidence="4">The sequence shown here is derived from an EMBL/GenBank/DDBJ whole genome shotgun (WGS) entry which is preliminary data.</text>
</comment>
<dbReference type="NCBIfam" id="NF004622">
    <property type="entry name" value="PRK05962.1"/>
    <property type="match status" value="1"/>
</dbReference>
<gene>
    <name evidence="4" type="ORF">K9B37_15830</name>
</gene>
<protein>
    <recommendedName>
        <fullName evidence="2">Indoleacetamide hydrolase</fullName>
    </recommendedName>
</protein>
<dbReference type="PROSITE" id="PS00571">
    <property type="entry name" value="AMIDASES"/>
    <property type="match status" value="1"/>
</dbReference>
<keyword evidence="5" id="KW-1185">Reference proteome</keyword>
<dbReference type="NCBIfam" id="NF005460">
    <property type="entry name" value="PRK07056.1"/>
    <property type="match status" value="1"/>
</dbReference>
<reference evidence="4 5" key="1">
    <citation type="submission" date="2021-09" db="EMBL/GenBank/DDBJ databases">
        <title>The complete genome sequence of a new microorganism.</title>
        <authorList>
            <person name="Zi Z."/>
        </authorList>
    </citation>
    <scope>NUCLEOTIDE SEQUENCE [LARGE SCALE GENOMIC DNA]</scope>
    <source>
        <strain evidence="4 5">WGZ8</strain>
    </source>
</reference>
<dbReference type="Proteomes" id="UP000704176">
    <property type="component" value="Unassembled WGS sequence"/>
</dbReference>
<evidence type="ECO:0000313" key="5">
    <source>
        <dbReference type="Proteomes" id="UP000704176"/>
    </source>
</evidence>
<dbReference type="SUPFAM" id="SSF75304">
    <property type="entry name" value="Amidase signature (AS) enzymes"/>
    <property type="match status" value="1"/>
</dbReference>
<dbReference type="InterPro" id="IPR036928">
    <property type="entry name" value="AS_sf"/>
</dbReference>
<accession>A0ABS7VQB1</accession>
<evidence type="ECO:0000313" key="4">
    <source>
        <dbReference type="EMBL" id="MBZ6077748.1"/>
    </source>
</evidence>
<dbReference type="RefSeq" id="WP_224314610.1">
    <property type="nucleotide sequence ID" value="NZ_JAIRBM010000012.1"/>
</dbReference>
<dbReference type="InterPro" id="IPR000120">
    <property type="entry name" value="Amidase"/>
</dbReference>
<dbReference type="Pfam" id="PF01425">
    <property type="entry name" value="Amidase"/>
    <property type="match status" value="1"/>
</dbReference>
<dbReference type="InterPro" id="IPR023631">
    <property type="entry name" value="Amidase_dom"/>
</dbReference>
<organism evidence="4 5">
    <name type="scientific">Microvirga puerhi</name>
    <dbReference type="NCBI Taxonomy" id="2876078"/>
    <lineage>
        <taxon>Bacteria</taxon>
        <taxon>Pseudomonadati</taxon>
        <taxon>Pseudomonadota</taxon>
        <taxon>Alphaproteobacteria</taxon>
        <taxon>Hyphomicrobiales</taxon>
        <taxon>Methylobacteriaceae</taxon>
        <taxon>Microvirga</taxon>
    </lineage>
</organism>
<evidence type="ECO:0000256" key="2">
    <source>
        <dbReference type="ARBA" id="ARBA00021874"/>
    </source>
</evidence>
<evidence type="ECO:0000256" key="1">
    <source>
        <dbReference type="ARBA" id="ARBA00003871"/>
    </source>
</evidence>
<proteinExistence type="predicted"/>